<dbReference type="AlphaFoldDB" id="A0A061AB53"/>
<evidence type="ECO:0000313" key="2">
    <source>
        <dbReference type="EMBL" id="CDR31125.1"/>
    </source>
</evidence>
<dbReference type="KEGG" id="aoc:Aocu_10520"/>
<organism evidence="2 3">
    <name type="scientific">Acholeplasma oculi</name>
    <dbReference type="NCBI Taxonomy" id="35623"/>
    <lineage>
        <taxon>Bacteria</taxon>
        <taxon>Bacillati</taxon>
        <taxon>Mycoplasmatota</taxon>
        <taxon>Mollicutes</taxon>
        <taxon>Acholeplasmatales</taxon>
        <taxon>Acholeplasmataceae</taxon>
        <taxon>Acholeplasma</taxon>
    </lineage>
</organism>
<dbReference type="RefSeq" id="WP_045749576.1">
    <property type="nucleotide sequence ID" value="NZ_FUZK01000001.1"/>
</dbReference>
<dbReference type="PANTHER" id="PTHR33434:SF2">
    <property type="entry name" value="FATTY ACID-BINDING PROTEIN TM_1468"/>
    <property type="match status" value="1"/>
</dbReference>
<dbReference type="InParanoid" id="A0A061AB53"/>
<evidence type="ECO:0000256" key="1">
    <source>
        <dbReference type="ARBA" id="ARBA00023121"/>
    </source>
</evidence>
<reference evidence="3" key="1">
    <citation type="submission" date="2014-05" db="EMBL/GenBank/DDBJ databases">
        <authorList>
            <person name="Kube M."/>
        </authorList>
    </citation>
    <scope>NUCLEOTIDE SEQUENCE [LARGE SCALE GENOMIC DNA]</scope>
</reference>
<dbReference type="PATRIC" id="fig|35623.3.peg.1052"/>
<dbReference type="PROSITE" id="PS51482">
    <property type="entry name" value="DEGV"/>
    <property type="match status" value="1"/>
</dbReference>
<name>A0A061AB53_9MOLU</name>
<evidence type="ECO:0000313" key="3">
    <source>
        <dbReference type="Proteomes" id="UP000032434"/>
    </source>
</evidence>
<dbReference type="Gene3D" id="3.40.50.10170">
    <property type="match status" value="1"/>
</dbReference>
<accession>A0A061AB53</accession>
<dbReference type="STRING" id="35623.Aocu_10520"/>
<dbReference type="SUPFAM" id="SSF82549">
    <property type="entry name" value="DAK1/DegV-like"/>
    <property type="match status" value="1"/>
</dbReference>
<dbReference type="OrthoDB" id="388177at2"/>
<protein>
    <submittedName>
        <fullName evidence="2">DAK1/DegV-like protein</fullName>
    </submittedName>
</protein>
<dbReference type="Gene3D" id="3.30.1180.10">
    <property type="match status" value="1"/>
</dbReference>
<sequence>MKIGFTADSSSGLEYAPFKHQVKITKTTIHFGDETLTDGVDITADEFYLRLEKEHVVPTTSAPTLGEVLDKVIEYKKLGYTDVIHFPISTNLSAYGKHIKRLVQSEVSGINFKVIDTKAATLVQGYLVSVAEKLASMGKNPDEIEKEILELRNQMQAYFVVDDLKYLIKNGRLSNITGTIGILAKIKPILSLTKDGKIETIEKVRTHHKATESMFMRIKDEAKSYKKVTYMVLHTNRLEDALKFRERILKEMDNVHECLVSTITPTVGAHIGSKILGAGYVILDTYDYL</sequence>
<dbReference type="PANTHER" id="PTHR33434">
    <property type="entry name" value="DEGV DOMAIN-CONTAINING PROTEIN DR_1986-RELATED"/>
    <property type="match status" value="1"/>
</dbReference>
<proteinExistence type="predicted"/>
<dbReference type="Proteomes" id="UP000032434">
    <property type="component" value="Chromosome 1"/>
</dbReference>
<dbReference type="GO" id="GO:0008289">
    <property type="term" value="F:lipid binding"/>
    <property type="evidence" value="ECO:0007669"/>
    <property type="project" value="UniProtKB-KW"/>
</dbReference>
<dbReference type="Pfam" id="PF02645">
    <property type="entry name" value="DegV"/>
    <property type="match status" value="1"/>
</dbReference>
<dbReference type="InterPro" id="IPR050270">
    <property type="entry name" value="DegV_domain_contain"/>
</dbReference>
<keyword evidence="3" id="KW-1185">Reference proteome</keyword>
<gene>
    <name evidence="2" type="primary">degV5</name>
    <name evidence="2" type="ORF">Aocu_10520</name>
</gene>
<dbReference type="InterPro" id="IPR003797">
    <property type="entry name" value="DegV"/>
</dbReference>
<dbReference type="EMBL" id="LK028559">
    <property type="protein sequence ID" value="CDR31125.1"/>
    <property type="molecule type" value="Genomic_DNA"/>
</dbReference>
<dbReference type="InterPro" id="IPR043168">
    <property type="entry name" value="DegV_C"/>
</dbReference>
<keyword evidence="1" id="KW-0446">Lipid-binding</keyword>
<dbReference type="HOGENOM" id="CLU_048251_3_1_14"/>
<dbReference type="NCBIfam" id="TIGR00762">
    <property type="entry name" value="DegV"/>
    <property type="match status" value="1"/>
</dbReference>